<keyword evidence="7" id="KW-1185">Reference proteome</keyword>
<reference evidence="7" key="1">
    <citation type="journal article" date="2014" name="Nat. Commun.">
        <title>Genome sequence of mungbean and insights into evolution within Vigna species.</title>
        <authorList>
            <person name="Kang Y.J."/>
            <person name="Kim S.K."/>
            <person name="Kim M.Y."/>
            <person name="Lestari P."/>
            <person name="Kim K.H."/>
            <person name="Ha B.K."/>
            <person name="Jun T.H."/>
            <person name="Hwang W.J."/>
            <person name="Lee T."/>
            <person name="Lee J."/>
            <person name="Shim S."/>
            <person name="Yoon M.Y."/>
            <person name="Jang Y.E."/>
            <person name="Han K.S."/>
            <person name="Taeprayoon P."/>
            <person name="Yoon N."/>
            <person name="Somta P."/>
            <person name="Tanya P."/>
            <person name="Kim K.S."/>
            <person name="Gwag J.G."/>
            <person name="Moon J.K."/>
            <person name="Lee Y.H."/>
            <person name="Park B.S."/>
            <person name="Bombarely A."/>
            <person name="Doyle J.J."/>
            <person name="Jackson S.A."/>
            <person name="Schafleitner R."/>
            <person name="Srinives P."/>
            <person name="Varshney R.K."/>
            <person name="Lee S.H."/>
        </authorList>
    </citation>
    <scope>NUCLEOTIDE SEQUENCE [LARGE SCALE GENOMIC DNA]</scope>
    <source>
        <strain evidence="7">cv. VC1973A</strain>
    </source>
</reference>
<evidence type="ECO:0000259" key="6">
    <source>
        <dbReference type="PROSITE" id="PS51999"/>
    </source>
</evidence>
<dbReference type="STRING" id="3916.A0A1S3VND2"/>
<evidence type="ECO:0000313" key="8">
    <source>
        <dbReference type="RefSeq" id="XP_014519594.1"/>
    </source>
</evidence>
<dbReference type="InterPro" id="IPR010666">
    <property type="entry name" value="Znf_GRF"/>
</dbReference>
<evidence type="ECO:0000256" key="3">
    <source>
        <dbReference type="ARBA" id="ARBA00022833"/>
    </source>
</evidence>
<dbReference type="PROSITE" id="PS51999">
    <property type="entry name" value="ZF_GRF"/>
    <property type="match status" value="1"/>
</dbReference>
<evidence type="ECO:0000256" key="2">
    <source>
        <dbReference type="ARBA" id="ARBA00022771"/>
    </source>
</evidence>
<keyword evidence="2 4" id="KW-0863">Zinc-finger</keyword>
<reference evidence="8" key="2">
    <citation type="submission" date="2025-08" db="UniProtKB">
        <authorList>
            <consortium name="RefSeq"/>
        </authorList>
    </citation>
    <scope>IDENTIFICATION</scope>
    <source>
        <tissue evidence="8">Leaf</tissue>
    </source>
</reference>
<keyword evidence="3" id="KW-0862">Zinc</keyword>
<sequence length="132" mass="14650">MSQSQSSSCCCQGVSCRSCHSSHGAGSMGVGIVPICNYGERTVVKMARTSKNPGKYFWGCRNYKSGAGNVTWCNYFKWCNEEEVDEKDVIIGRLRSKICNMEKTVKALKRRIHLLVSVMCVVIVLIIVMLCG</sequence>
<dbReference type="GeneID" id="106776625"/>
<gene>
    <name evidence="8" type="primary">LOC106776625</name>
</gene>
<name>A0A1S3VND2_VIGRR</name>
<accession>A0A1S3VND2</accession>
<keyword evidence="5" id="KW-0812">Transmembrane</keyword>
<protein>
    <submittedName>
        <fullName evidence="8">Uncharacterized protein LOC106776625</fullName>
    </submittedName>
</protein>
<proteinExistence type="predicted"/>
<dbReference type="PANTHER" id="PTHR33248">
    <property type="entry name" value="ZINC ION-BINDING PROTEIN"/>
    <property type="match status" value="1"/>
</dbReference>
<keyword evidence="5" id="KW-1133">Transmembrane helix</keyword>
<keyword evidence="5" id="KW-0472">Membrane</keyword>
<evidence type="ECO:0000313" key="7">
    <source>
        <dbReference type="Proteomes" id="UP000087766"/>
    </source>
</evidence>
<feature type="domain" description="GRF-type" evidence="6">
    <location>
        <begin position="36"/>
        <end position="82"/>
    </location>
</feature>
<dbReference type="Proteomes" id="UP000087766">
    <property type="component" value="Chromosome 11"/>
</dbReference>
<evidence type="ECO:0000256" key="4">
    <source>
        <dbReference type="PROSITE-ProRule" id="PRU01343"/>
    </source>
</evidence>
<dbReference type="RefSeq" id="XP_014519594.1">
    <property type="nucleotide sequence ID" value="XM_014664108.1"/>
</dbReference>
<evidence type="ECO:0000256" key="1">
    <source>
        <dbReference type="ARBA" id="ARBA00022723"/>
    </source>
</evidence>
<dbReference type="GO" id="GO:0008270">
    <property type="term" value="F:zinc ion binding"/>
    <property type="evidence" value="ECO:0007669"/>
    <property type="project" value="UniProtKB-KW"/>
</dbReference>
<dbReference type="OrthoDB" id="1398992at2759"/>
<evidence type="ECO:0000256" key="5">
    <source>
        <dbReference type="SAM" id="Phobius"/>
    </source>
</evidence>
<dbReference type="Pfam" id="PF06839">
    <property type="entry name" value="Zn_ribbon_GRF"/>
    <property type="match status" value="1"/>
</dbReference>
<dbReference type="AlphaFoldDB" id="A0A1S3VND2"/>
<dbReference type="KEGG" id="vra:106776625"/>
<keyword evidence="1" id="KW-0479">Metal-binding</keyword>
<organism evidence="7 8">
    <name type="scientific">Vigna radiata var. radiata</name>
    <name type="common">Mung bean</name>
    <name type="synonym">Phaseolus aureus</name>
    <dbReference type="NCBI Taxonomy" id="3916"/>
    <lineage>
        <taxon>Eukaryota</taxon>
        <taxon>Viridiplantae</taxon>
        <taxon>Streptophyta</taxon>
        <taxon>Embryophyta</taxon>
        <taxon>Tracheophyta</taxon>
        <taxon>Spermatophyta</taxon>
        <taxon>Magnoliopsida</taxon>
        <taxon>eudicotyledons</taxon>
        <taxon>Gunneridae</taxon>
        <taxon>Pentapetalae</taxon>
        <taxon>rosids</taxon>
        <taxon>fabids</taxon>
        <taxon>Fabales</taxon>
        <taxon>Fabaceae</taxon>
        <taxon>Papilionoideae</taxon>
        <taxon>50 kb inversion clade</taxon>
        <taxon>NPAAA clade</taxon>
        <taxon>indigoferoid/millettioid clade</taxon>
        <taxon>Phaseoleae</taxon>
        <taxon>Vigna</taxon>
    </lineage>
</organism>
<feature type="transmembrane region" description="Helical" evidence="5">
    <location>
        <begin position="112"/>
        <end position="130"/>
    </location>
</feature>